<feature type="compositionally biased region" description="Basic and acidic residues" evidence="1">
    <location>
        <begin position="1"/>
        <end position="29"/>
    </location>
</feature>
<dbReference type="InParanoid" id="A0A0N1PI38"/>
<feature type="region of interest" description="Disordered" evidence="1">
    <location>
        <begin position="1"/>
        <end position="65"/>
    </location>
</feature>
<evidence type="ECO:0000313" key="2">
    <source>
        <dbReference type="EMBL" id="KPJ19130.1"/>
    </source>
</evidence>
<reference evidence="2 3" key="1">
    <citation type="journal article" date="2015" name="Nat. Commun.">
        <title>Outbred genome sequencing and CRISPR/Cas9 gene editing in butterflies.</title>
        <authorList>
            <person name="Li X."/>
            <person name="Fan D."/>
            <person name="Zhang W."/>
            <person name="Liu G."/>
            <person name="Zhang L."/>
            <person name="Zhao L."/>
            <person name="Fang X."/>
            <person name="Chen L."/>
            <person name="Dong Y."/>
            <person name="Chen Y."/>
            <person name="Ding Y."/>
            <person name="Zhao R."/>
            <person name="Feng M."/>
            <person name="Zhu Y."/>
            <person name="Feng Y."/>
            <person name="Jiang X."/>
            <person name="Zhu D."/>
            <person name="Xiang H."/>
            <person name="Feng X."/>
            <person name="Li S."/>
            <person name="Wang J."/>
            <person name="Zhang G."/>
            <person name="Kronforst M.R."/>
            <person name="Wang W."/>
        </authorList>
    </citation>
    <scope>NUCLEOTIDE SEQUENCE [LARGE SCALE GENOMIC DNA]</scope>
    <source>
        <strain evidence="2">Ya'a_city_454_Pm</strain>
        <tissue evidence="2">Whole body</tissue>
    </source>
</reference>
<accession>A0A0N1PI38</accession>
<dbReference type="AlphaFoldDB" id="A0A0N1PI38"/>
<keyword evidence="3" id="KW-1185">Reference proteome</keyword>
<dbReference type="Proteomes" id="UP000053240">
    <property type="component" value="Unassembled WGS sequence"/>
</dbReference>
<organism evidence="2 3">
    <name type="scientific">Papilio machaon</name>
    <name type="common">Old World swallowtail butterfly</name>
    <dbReference type="NCBI Taxonomy" id="76193"/>
    <lineage>
        <taxon>Eukaryota</taxon>
        <taxon>Metazoa</taxon>
        <taxon>Ecdysozoa</taxon>
        <taxon>Arthropoda</taxon>
        <taxon>Hexapoda</taxon>
        <taxon>Insecta</taxon>
        <taxon>Pterygota</taxon>
        <taxon>Neoptera</taxon>
        <taxon>Endopterygota</taxon>
        <taxon>Lepidoptera</taxon>
        <taxon>Glossata</taxon>
        <taxon>Ditrysia</taxon>
        <taxon>Papilionoidea</taxon>
        <taxon>Papilionidae</taxon>
        <taxon>Papilioninae</taxon>
        <taxon>Papilio</taxon>
    </lineage>
</organism>
<protein>
    <submittedName>
        <fullName evidence="2">Uncharacterized protein</fullName>
    </submittedName>
</protein>
<dbReference type="EMBL" id="KQ459953">
    <property type="protein sequence ID" value="KPJ19130.1"/>
    <property type="molecule type" value="Genomic_DNA"/>
</dbReference>
<evidence type="ECO:0000313" key="3">
    <source>
        <dbReference type="Proteomes" id="UP000053240"/>
    </source>
</evidence>
<name>A0A0N1PI38_PAPMA</name>
<evidence type="ECO:0000256" key="1">
    <source>
        <dbReference type="SAM" id="MobiDB-lite"/>
    </source>
</evidence>
<proteinExistence type="predicted"/>
<gene>
    <name evidence="2" type="ORF">RR48_01102</name>
</gene>
<feature type="compositionally biased region" description="Basic and acidic residues" evidence="1">
    <location>
        <begin position="36"/>
        <end position="65"/>
    </location>
</feature>
<sequence length="65" mass="7657">MKEERERGWEDSGRVRRKKIVEMKEGGRESEEESDGEKYGGERACVGRREDGREGGGRWEDRWLV</sequence>